<comment type="caution">
    <text evidence="8">The sequence shown here is derived from an EMBL/GenBank/DDBJ whole genome shotgun (WGS) entry which is preliminary data.</text>
</comment>
<dbReference type="GO" id="GO:0005524">
    <property type="term" value="F:ATP binding"/>
    <property type="evidence" value="ECO:0007669"/>
    <property type="project" value="UniProtKB-UniRule"/>
</dbReference>
<dbReference type="InterPro" id="IPR000719">
    <property type="entry name" value="Prot_kinase_dom"/>
</dbReference>
<evidence type="ECO:0000256" key="2">
    <source>
        <dbReference type="ARBA" id="ARBA00022741"/>
    </source>
</evidence>
<feature type="transmembrane region" description="Helical" evidence="6">
    <location>
        <begin position="335"/>
        <end position="355"/>
    </location>
</feature>
<evidence type="ECO:0000256" key="5">
    <source>
        <dbReference type="PROSITE-ProRule" id="PRU10141"/>
    </source>
</evidence>
<dbReference type="PROSITE" id="PS50011">
    <property type="entry name" value="PROTEIN_KINASE_DOM"/>
    <property type="match status" value="1"/>
</dbReference>
<dbReference type="EMBL" id="AJYW02000149">
    <property type="protein sequence ID" value="OEE75546.1"/>
    <property type="molecule type" value="Genomic_DNA"/>
</dbReference>
<dbReference type="Pfam" id="PF00069">
    <property type="entry name" value="Pkinase"/>
    <property type="match status" value="1"/>
</dbReference>
<keyword evidence="8" id="KW-0723">Serine/threonine-protein kinase</keyword>
<dbReference type="InterPro" id="IPR011009">
    <property type="entry name" value="Kinase-like_dom_sf"/>
</dbReference>
<evidence type="ECO:0000256" key="1">
    <source>
        <dbReference type="ARBA" id="ARBA00022679"/>
    </source>
</evidence>
<dbReference type="InterPro" id="IPR017441">
    <property type="entry name" value="Protein_kinase_ATP_BS"/>
</dbReference>
<evidence type="ECO:0000256" key="3">
    <source>
        <dbReference type="ARBA" id="ARBA00022777"/>
    </source>
</evidence>
<evidence type="ECO:0000256" key="4">
    <source>
        <dbReference type="ARBA" id="ARBA00022840"/>
    </source>
</evidence>
<dbReference type="PROSITE" id="PS00108">
    <property type="entry name" value="PROTEIN_KINASE_ST"/>
    <property type="match status" value="1"/>
</dbReference>
<accession>A0A1E5CYM1</accession>
<evidence type="ECO:0000313" key="8">
    <source>
        <dbReference type="EMBL" id="OEE75546.1"/>
    </source>
</evidence>
<dbReference type="AlphaFoldDB" id="A0A1E5CYM1"/>
<organism evidence="8 9">
    <name type="scientific">Vibrio genomosp. F6 str. FF-238</name>
    <dbReference type="NCBI Taxonomy" id="1191298"/>
    <lineage>
        <taxon>Bacteria</taxon>
        <taxon>Pseudomonadati</taxon>
        <taxon>Pseudomonadota</taxon>
        <taxon>Gammaproteobacteria</taxon>
        <taxon>Vibrionales</taxon>
        <taxon>Vibrionaceae</taxon>
        <taxon>Vibrio</taxon>
    </lineage>
</organism>
<keyword evidence="1" id="KW-0808">Transferase</keyword>
<keyword evidence="4 5" id="KW-0067">ATP-binding</keyword>
<dbReference type="RefSeq" id="WP_017052093.1">
    <property type="nucleotide sequence ID" value="NZ_AJYW02000149.1"/>
</dbReference>
<sequence length="440" mass="50370">MQLGSSSTQVFYNLLDLDEVEREKQLFTLKIHQPNLYRQLQPLLKTVPSEPLTQLLGFHAQQAIKQELNFSDQIIGKYQLRQEIGRGGMGIVYAAERADHTFEQQLAIKFIQAGLTDILGRRALFDEAQLLARLNHPYVAKVFDGGEHQGYLYIIMERVIGDTLNAHLERNKLSKKRKLLLFTQICQAIEHAHQQHILHADLKPENILVDSDGNPKLLDFNITQKVATNDSHSDLLLAYSEHYASPEQMAGDYLTNQSDVYSLGKILSLMFPDEHPRSDVFCIIQKATQEQPELRYKSVEKLRYDIKNILTHQPISIKQNMPFYSTLRLFQRKPIQMMLGGLLIISAAAFSITLIQKNHQLEQEKQVAEEMMFEVASLMFHSKGDVNAQMSVQTMLELTRRRILANPNLPQHIKQKMLLAMMTPVPKKSSLNCAPNCTKK</sequence>
<feature type="domain" description="Protein kinase" evidence="7">
    <location>
        <begin position="78"/>
        <end position="380"/>
    </location>
</feature>
<protein>
    <submittedName>
        <fullName evidence="8">Serine/threonine protein kinase</fullName>
    </submittedName>
</protein>
<keyword evidence="9" id="KW-1185">Reference proteome</keyword>
<dbReference type="PROSITE" id="PS00107">
    <property type="entry name" value="PROTEIN_KINASE_ATP"/>
    <property type="match status" value="1"/>
</dbReference>
<keyword evidence="6" id="KW-0472">Membrane</keyword>
<name>A0A1E5CYM1_9VIBR</name>
<keyword evidence="2 5" id="KW-0547">Nucleotide-binding</keyword>
<evidence type="ECO:0000313" key="9">
    <source>
        <dbReference type="Proteomes" id="UP000094165"/>
    </source>
</evidence>
<gene>
    <name evidence="8" type="ORF">A130_05485</name>
</gene>
<feature type="binding site" evidence="5">
    <location>
        <position position="109"/>
    </location>
    <ligand>
        <name>ATP</name>
        <dbReference type="ChEBI" id="CHEBI:30616"/>
    </ligand>
</feature>
<reference evidence="8 9" key="1">
    <citation type="journal article" date="2012" name="Science">
        <title>Ecological populations of bacteria act as socially cohesive units of antibiotic production and resistance.</title>
        <authorList>
            <person name="Cordero O.X."/>
            <person name="Wildschutte H."/>
            <person name="Kirkup B."/>
            <person name="Proehl S."/>
            <person name="Ngo L."/>
            <person name="Hussain F."/>
            <person name="Le Roux F."/>
            <person name="Mincer T."/>
            <person name="Polz M.F."/>
        </authorList>
    </citation>
    <scope>NUCLEOTIDE SEQUENCE [LARGE SCALE GENOMIC DNA]</scope>
    <source>
        <strain evidence="8 9">FF-238</strain>
    </source>
</reference>
<dbReference type="Gene3D" id="1.10.510.10">
    <property type="entry name" value="Transferase(Phosphotransferase) domain 1"/>
    <property type="match status" value="1"/>
</dbReference>
<keyword evidence="6" id="KW-0812">Transmembrane</keyword>
<evidence type="ECO:0000256" key="6">
    <source>
        <dbReference type="SAM" id="Phobius"/>
    </source>
</evidence>
<evidence type="ECO:0000259" key="7">
    <source>
        <dbReference type="PROSITE" id="PS50011"/>
    </source>
</evidence>
<dbReference type="PANTHER" id="PTHR43289">
    <property type="entry name" value="MITOGEN-ACTIVATED PROTEIN KINASE KINASE KINASE 20-RELATED"/>
    <property type="match status" value="1"/>
</dbReference>
<proteinExistence type="predicted"/>
<dbReference type="Proteomes" id="UP000094165">
    <property type="component" value="Unassembled WGS sequence"/>
</dbReference>
<dbReference type="CDD" id="cd14014">
    <property type="entry name" value="STKc_PknB_like"/>
    <property type="match status" value="1"/>
</dbReference>
<dbReference type="SUPFAM" id="SSF56112">
    <property type="entry name" value="Protein kinase-like (PK-like)"/>
    <property type="match status" value="1"/>
</dbReference>
<keyword evidence="6" id="KW-1133">Transmembrane helix</keyword>
<dbReference type="InterPro" id="IPR008271">
    <property type="entry name" value="Ser/Thr_kinase_AS"/>
</dbReference>
<dbReference type="PANTHER" id="PTHR43289:SF34">
    <property type="entry name" value="SERINE_THREONINE-PROTEIN KINASE YBDM-RELATED"/>
    <property type="match status" value="1"/>
</dbReference>
<keyword evidence="3 8" id="KW-0418">Kinase</keyword>
<dbReference type="GO" id="GO:0004674">
    <property type="term" value="F:protein serine/threonine kinase activity"/>
    <property type="evidence" value="ECO:0007669"/>
    <property type="project" value="UniProtKB-KW"/>
</dbReference>
<dbReference type="SMART" id="SM00220">
    <property type="entry name" value="S_TKc"/>
    <property type="match status" value="1"/>
</dbReference>